<gene>
    <name evidence="1" type="ORF">N3K66_007373</name>
</gene>
<comment type="caution">
    <text evidence="1">The sequence shown here is derived from an EMBL/GenBank/DDBJ whole genome shotgun (WGS) entry which is preliminary data.</text>
</comment>
<sequence length="548" mass="60439">MSALKEAFRKLTTDDSLEGEESQPQIPKEVEKPPSSPNPPRFLIIGAGSRGRAYAECIVKASNGVVSAVAEPIAYKRDSLGQKYIWGEAGQPSEGQTFANWKEFVDYETERRRRADAGDDNVPPGVDGVFVCVLDEMHRDVVVGLAPLSLHVMCEKPLACSFTDCLDMYRALRPAQDSRVFSIGHVLRYSPHNRVLRRLLVEEKIIGEIASVMHTEPVGWRHFTHSYVRGNWRNSQTTGPSLLTKSCHDIDLLMWLLSYPARAGENGEEGATHEPSTISSTGGLQFFKRNRKPAAAGNATNCTSCPLGDEGCKYSAKHIYLGNHPKGLGGGNLDWPIDVVVPDIEDGYGTHAAREAAILSKLSEDYDGSAATQSEVQSRNWFGRCVFESDNNVCDEQLVTVAWPEEERPDGTLLRPAKRAVFHMVAQTTKVCERFSIFYGEHGEVHADSDRIVVQEFATGRTRVYSPGVEDSGHGGGDLGLTRQFVLAVDDVKNHGRPAREAQCERIGCTLEDALKSHAVVFAAEEARAEGKVIDWRSWWAAAVEKEL</sequence>
<name>A0ACC0UUA5_9HYPO</name>
<reference evidence="1" key="1">
    <citation type="submission" date="2022-10" db="EMBL/GenBank/DDBJ databases">
        <title>Complete Genome of Trichothecium roseum strain YXFP-22015, a Plant Pathogen Isolated from Citrus.</title>
        <authorList>
            <person name="Wang Y."/>
            <person name="Zhu L."/>
        </authorList>
    </citation>
    <scope>NUCLEOTIDE SEQUENCE</scope>
    <source>
        <strain evidence="1">YXFP-22015</strain>
    </source>
</reference>
<dbReference type="Proteomes" id="UP001163324">
    <property type="component" value="Chromosome 7"/>
</dbReference>
<evidence type="ECO:0000313" key="1">
    <source>
        <dbReference type="EMBL" id="KAI9897517.1"/>
    </source>
</evidence>
<proteinExistence type="predicted"/>
<protein>
    <submittedName>
        <fullName evidence="1">Uncharacterized protein</fullName>
    </submittedName>
</protein>
<keyword evidence="2" id="KW-1185">Reference proteome</keyword>
<organism evidence="1 2">
    <name type="scientific">Trichothecium roseum</name>
    <dbReference type="NCBI Taxonomy" id="47278"/>
    <lineage>
        <taxon>Eukaryota</taxon>
        <taxon>Fungi</taxon>
        <taxon>Dikarya</taxon>
        <taxon>Ascomycota</taxon>
        <taxon>Pezizomycotina</taxon>
        <taxon>Sordariomycetes</taxon>
        <taxon>Hypocreomycetidae</taxon>
        <taxon>Hypocreales</taxon>
        <taxon>Hypocreales incertae sedis</taxon>
        <taxon>Trichothecium</taxon>
    </lineage>
</organism>
<evidence type="ECO:0000313" key="2">
    <source>
        <dbReference type="Proteomes" id="UP001163324"/>
    </source>
</evidence>
<dbReference type="EMBL" id="CM047946">
    <property type="protein sequence ID" value="KAI9897517.1"/>
    <property type="molecule type" value="Genomic_DNA"/>
</dbReference>
<accession>A0ACC0UUA5</accession>